<dbReference type="SUPFAM" id="SSF48264">
    <property type="entry name" value="Cytochrome P450"/>
    <property type="match status" value="1"/>
</dbReference>
<dbReference type="PANTHER" id="PTHR24305:SF168">
    <property type="entry name" value="P450, PUTATIVE (EUROFUNG)-RELATED"/>
    <property type="match status" value="1"/>
</dbReference>
<dbReference type="PANTHER" id="PTHR24305">
    <property type="entry name" value="CYTOCHROME P450"/>
    <property type="match status" value="1"/>
</dbReference>
<dbReference type="InterPro" id="IPR050121">
    <property type="entry name" value="Cytochrome_P450_monoxygenase"/>
</dbReference>
<evidence type="ECO:0000313" key="3">
    <source>
        <dbReference type="EMBL" id="KAF1947964.1"/>
    </source>
</evidence>
<feature type="binding site" description="axial binding residue" evidence="1">
    <location>
        <position position="484"/>
    </location>
    <ligand>
        <name>heme</name>
        <dbReference type="ChEBI" id="CHEBI:30413"/>
    </ligand>
    <ligandPart>
        <name>Fe</name>
        <dbReference type="ChEBI" id="CHEBI:18248"/>
    </ligandPart>
</feature>
<dbReference type="GO" id="GO:0005506">
    <property type="term" value="F:iron ion binding"/>
    <property type="evidence" value="ECO:0007669"/>
    <property type="project" value="InterPro"/>
</dbReference>
<keyword evidence="2" id="KW-0472">Membrane</keyword>
<dbReference type="PRINTS" id="PR00385">
    <property type="entry name" value="P450"/>
</dbReference>
<keyword evidence="2" id="KW-1133">Transmembrane helix</keyword>
<keyword evidence="2" id="KW-0812">Transmembrane</keyword>
<dbReference type="Gene3D" id="1.10.630.10">
    <property type="entry name" value="Cytochrome P450"/>
    <property type="match status" value="1"/>
</dbReference>
<gene>
    <name evidence="3" type="ORF">EJ02DRAFT_429710</name>
</gene>
<dbReference type="Proteomes" id="UP000800038">
    <property type="component" value="Unassembled WGS sequence"/>
</dbReference>
<dbReference type="PRINTS" id="PR00463">
    <property type="entry name" value="EP450I"/>
</dbReference>
<keyword evidence="4" id="KW-1185">Reference proteome</keyword>
<keyword evidence="1" id="KW-0479">Metal-binding</keyword>
<reference evidence="3" key="1">
    <citation type="journal article" date="2020" name="Stud. Mycol.">
        <title>101 Dothideomycetes genomes: a test case for predicting lifestyles and emergence of pathogens.</title>
        <authorList>
            <person name="Haridas S."/>
            <person name="Albert R."/>
            <person name="Binder M."/>
            <person name="Bloem J."/>
            <person name="Labutti K."/>
            <person name="Salamov A."/>
            <person name="Andreopoulos B."/>
            <person name="Baker S."/>
            <person name="Barry K."/>
            <person name="Bills G."/>
            <person name="Bluhm B."/>
            <person name="Cannon C."/>
            <person name="Castanera R."/>
            <person name="Culley D."/>
            <person name="Daum C."/>
            <person name="Ezra D."/>
            <person name="Gonzalez J."/>
            <person name="Henrissat B."/>
            <person name="Kuo A."/>
            <person name="Liang C."/>
            <person name="Lipzen A."/>
            <person name="Lutzoni F."/>
            <person name="Magnuson J."/>
            <person name="Mondo S."/>
            <person name="Nolan M."/>
            <person name="Ohm R."/>
            <person name="Pangilinan J."/>
            <person name="Park H.-J."/>
            <person name="Ramirez L."/>
            <person name="Alfaro M."/>
            <person name="Sun H."/>
            <person name="Tritt A."/>
            <person name="Yoshinaga Y."/>
            <person name="Zwiers L.-H."/>
            <person name="Turgeon B."/>
            <person name="Goodwin S."/>
            <person name="Spatafora J."/>
            <person name="Crous P."/>
            <person name="Grigoriev I."/>
        </authorList>
    </citation>
    <scope>NUCLEOTIDE SEQUENCE</scope>
    <source>
        <strain evidence="3">CBS 161.51</strain>
    </source>
</reference>
<keyword evidence="3" id="KW-0489">Methyltransferase</keyword>
<evidence type="ECO:0000313" key="4">
    <source>
        <dbReference type="Proteomes" id="UP000800038"/>
    </source>
</evidence>
<dbReference type="GO" id="GO:0008168">
    <property type="term" value="F:methyltransferase activity"/>
    <property type="evidence" value="ECO:0007669"/>
    <property type="project" value="UniProtKB-KW"/>
</dbReference>
<dbReference type="InterPro" id="IPR036396">
    <property type="entry name" value="Cyt_P450_sf"/>
</dbReference>
<keyword evidence="1" id="KW-0408">Iron</keyword>
<dbReference type="GO" id="GO:0032259">
    <property type="term" value="P:methylation"/>
    <property type="evidence" value="ECO:0007669"/>
    <property type="project" value="UniProtKB-KW"/>
</dbReference>
<dbReference type="InterPro" id="IPR002401">
    <property type="entry name" value="Cyt_P450_E_grp-I"/>
</dbReference>
<dbReference type="AlphaFoldDB" id="A0A6A5T764"/>
<dbReference type="OrthoDB" id="3934656at2759"/>
<evidence type="ECO:0000256" key="1">
    <source>
        <dbReference type="PIRSR" id="PIRSR602401-1"/>
    </source>
</evidence>
<accession>A0A6A5T764</accession>
<dbReference type="Pfam" id="PF00067">
    <property type="entry name" value="p450"/>
    <property type="match status" value="2"/>
</dbReference>
<comment type="cofactor">
    <cofactor evidence="1">
        <name>heme</name>
        <dbReference type="ChEBI" id="CHEBI:30413"/>
    </cofactor>
</comment>
<keyword evidence="3" id="KW-0808">Transferase</keyword>
<dbReference type="GO" id="GO:0020037">
    <property type="term" value="F:heme binding"/>
    <property type="evidence" value="ECO:0007669"/>
    <property type="project" value="InterPro"/>
</dbReference>
<feature type="transmembrane region" description="Helical" evidence="2">
    <location>
        <begin position="13"/>
        <end position="30"/>
    </location>
</feature>
<dbReference type="InterPro" id="IPR001128">
    <property type="entry name" value="Cyt_P450"/>
</dbReference>
<dbReference type="CDD" id="cd11060">
    <property type="entry name" value="CYP57A1-like"/>
    <property type="match status" value="1"/>
</dbReference>
<dbReference type="GO" id="GO:0016705">
    <property type="term" value="F:oxidoreductase activity, acting on paired donors, with incorporation or reduction of molecular oxygen"/>
    <property type="evidence" value="ECO:0007669"/>
    <property type="project" value="InterPro"/>
</dbReference>
<evidence type="ECO:0000256" key="2">
    <source>
        <dbReference type="SAM" id="Phobius"/>
    </source>
</evidence>
<keyword evidence="1" id="KW-0349">Heme</keyword>
<organism evidence="3 4">
    <name type="scientific">Clathrospora elynae</name>
    <dbReference type="NCBI Taxonomy" id="706981"/>
    <lineage>
        <taxon>Eukaryota</taxon>
        <taxon>Fungi</taxon>
        <taxon>Dikarya</taxon>
        <taxon>Ascomycota</taxon>
        <taxon>Pezizomycotina</taxon>
        <taxon>Dothideomycetes</taxon>
        <taxon>Pleosporomycetidae</taxon>
        <taxon>Pleosporales</taxon>
        <taxon>Diademaceae</taxon>
        <taxon>Clathrospora</taxon>
    </lineage>
</organism>
<sequence length="538" mass="60023">MGFALLGPLLDNVLPRLFAIVFVIVAYFALGRIRQYLRLRHFDGPFSSGVSGLWLSKATISGQAPQYYGEVCEKYGPIARIAPNHLVTSDPGFWARVNAVRSPYRRSPWYYHPARFETGKDNVFTDCDTDSHDARRKKMTAGYSGKDNSTFEATIDVHVKDLVNLVRKYATSTACTKPSTPMDMAEKIPFFTLDVISHVGLGEAFGDLKADEDVKGYLKSTEEGLRISNTAFAMGITWLKDAPIIGPAISPSEKDVTGFGSMMAETRKIVNSRMTKSTENKSDMFASFVRHGVSEDDLFQEVFEQILAGSDTTAAAIRIILLYVMSHARVYAKLQAEIEEAVKMRVAPASPGVISDAEVRQLPYLGAIVREALRVNPPSGSGKSIPSTAVNIHPPVANLFSRVTPDGGDVVIIDEKEYFVPGGTLIGYSAWKMHRNNRAVYGEDAITFRPERWLIDSSDAEAKERLSNMTKTNDLIFGYGRWVCLGRNVAMIEIHKCIFELFRHFDLTLTNPLEPWKAFNVYGLWEIKDMWVDVAVRE</sequence>
<dbReference type="GO" id="GO:0004497">
    <property type="term" value="F:monooxygenase activity"/>
    <property type="evidence" value="ECO:0007669"/>
    <property type="project" value="InterPro"/>
</dbReference>
<dbReference type="EMBL" id="ML975997">
    <property type="protein sequence ID" value="KAF1947964.1"/>
    <property type="molecule type" value="Genomic_DNA"/>
</dbReference>
<protein>
    <submittedName>
        <fullName evidence="3">Pisatin demethylase</fullName>
    </submittedName>
</protein>
<proteinExistence type="predicted"/>
<name>A0A6A5T764_9PLEO</name>